<sequence>MRLNAQASTLCTRIFYILAHALAFTVLFYYPSDFTSNMSYPFFTFILLKLAASIQYFTCGINPGYLKDYDTSHYQQIEDDWQPPPQFTCNTCKIIIPYRSKHCKDCDLCVASFDHHCYWIGSCVGELNHFRFCLYLLSESLSLILFANNCVSGMSRDKQAYGAFIVVFAISGLMGVMTLGMGIYHIYLVSIASTTWESQKWNKITYLNIYPRSFNPFSKGIIKNWKNAIFDKRPRQWILPKPPQSTRQISFSFFDNQYYSCC</sequence>
<evidence type="ECO:0000259" key="11">
    <source>
        <dbReference type="Pfam" id="PF01529"/>
    </source>
</evidence>
<evidence type="ECO:0000313" key="12">
    <source>
        <dbReference type="EMBL" id="CAG9312465.1"/>
    </source>
</evidence>
<feature type="domain" description="Palmitoyltransferase DHHC" evidence="11">
    <location>
        <begin position="88"/>
        <end position="201"/>
    </location>
</feature>
<reference evidence="12" key="1">
    <citation type="submission" date="2021-09" db="EMBL/GenBank/DDBJ databases">
        <authorList>
            <consortium name="AG Swart"/>
            <person name="Singh M."/>
            <person name="Singh A."/>
            <person name="Seah K."/>
            <person name="Emmerich C."/>
        </authorList>
    </citation>
    <scope>NUCLEOTIDE SEQUENCE</scope>
    <source>
        <strain evidence="12">ATCC30299</strain>
    </source>
</reference>
<evidence type="ECO:0000256" key="7">
    <source>
        <dbReference type="ARBA" id="ARBA00023139"/>
    </source>
</evidence>
<organism evidence="12 13">
    <name type="scientific">Blepharisma stoltei</name>
    <dbReference type="NCBI Taxonomy" id="1481888"/>
    <lineage>
        <taxon>Eukaryota</taxon>
        <taxon>Sar</taxon>
        <taxon>Alveolata</taxon>
        <taxon>Ciliophora</taxon>
        <taxon>Postciliodesmatophora</taxon>
        <taxon>Heterotrichea</taxon>
        <taxon>Heterotrichida</taxon>
        <taxon>Blepharismidae</taxon>
        <taxon>Blepharisma</taxon>
    </lineage>
</organism>
<dbReference type="InterPro" id="IPR039859">
    <property type="entry name" value="PFA4/ZDH16/20/ERF2-like"/>
</dbReference>
<keyword evidence="5 10" id="KW-1133">Transmembrane helix</keyword>
<proteinExistence type="inferred from homology"/>
<evidence type="ECO:0000256" key="5">
    <source>
        <dbReference type="ARBA" id="ARBA00022989"/>
    </source>
</evidence>
<keyword evidence="4 10" id="KW-0812">Transmembrane</keyword>
<dbReference type="GO" id="GO:0005783">
    <property type="term" value="C:endoplasmic reticulum"/>
    <property type="evidence" value="ECO:0007669"/>
    <property type="project" value="TreeGrafter"/>
</dbReference>
<dbReference type="EMBL" id="CAJZBQ010000006">
    <property type="protein sequence ID" value="CAG9312465.1"/>
    <property type="molecule type" value="Genomic_DNA"/>
</dbReference>
<keyword evidence="7" id="KW-0564">Palmitate</keyword>
<evidence type="ECO:0000256" key="8">
    <source>
        <dbReference type="ARBA" id="ARBA00023288"/>
    </source>
</evidence>
<evidence type="ECO:0000256" key="2">
    <source>
        <dbReference type="ARBA" id="ARBA00008574"/>
    </source>
</evidence>
<dbReference type="EC" id="2.3.1.225" evidence="10"/>
<evidence type="ECO:0000256" key="9">
    <source>
        <dbReference type="ARBA" id="ARBA00023315"/>
    </source>
</evidence>
<dbReference type="Proteomes" id="UP001162131">
    <property type="component" value="Unassembled WGS sequence"/>
</dbReference>
<dbReference type="AlphaFoldDB" id="A0AAU9IF28"/>
<comment type="subcellular location">
    <subcellularLocation>
        <location evidence="1">Endomembrane system</location>
        <topology evidence="1">Multi-pass membrane protein</topology>
    </subcellularLocation>
</comment>
<dbReference type="PANTHER" id="PTHR22883:SF301">
    <property type="entry name" value="PALMITOYLTRANSFERASE ZDHHC12"/>
    <property type="match status" value="1"/>
</dbReference>
<dbReference type="PROSITE" id="PS50216">
    <property type="entry name" value="DHHC"/>
    <property type="match status" value="1"/>
</dbReference>
<comment type="catalytic activity">
    <reaction evidence="10">
        <text>L-cysteinyl-[protein] + hexadecanoyl-CoA = S-hexadecanoyl-L-cysteinyl-[protein] + CoA</text>
        <dbReference type="Rhea" id="RHEA:36683"/>
        <dbReference type="Rhea" id="RHEA-COMP:10131"/>
        <dbReference type="Rhea" id="RHEA-COMP:11032"/>
        <dbReference type="ChEBI" id="CHEBI:29950"/>
        <dbReference type="ChEBI" id="CHEBI:57287"/>
        <dbReference type="ChEBI" id="CHEBI:57379"/>
        <dbReference type="ChEBI" id="CHEBI:74151"/>
        <dbReference type="EC" id="2.3.1.225"/>
    </reaction>
</comment>
<accession>A0AAU9IF28</accession>
<evidence type="ECO:0000256" key="6">
    <source>
        <dbReference type="ARBA" id="ARBA00023136"/>
    </source>
</evidence>
<keyword evidence="13" id="KW-1185">Reference proteome</keyword>
<dbReference type="GO" id="GO:0005794">
    <property type="term" value="C:Golgi apparatus"/>
    <property type="evidence" value="ECO:0007669"/>
    <property type="project" value="TreeGrafter"/>
</dbReference>
<evidence type="ECO:0000256" key="3">
    <source>
        <dbReference type="ARBA" id="ARBA00022679"/>
    </source>
</evidence>
<feature type="transmembrane region" description="Helical" evidence="10">
    <location>
        <begin position="12"/>
        <end position="32"/>
    </location>
</feature>
<evidence type="ECO:0000313" key="13">
    <source>
        <dbReference type="Proteomes" id="UP001162131"/>
    </source>
</evidence>
<keyword evidence="6 10" id="KW-0472">Membrane</keyword>
<dbReference type="Pfam" id="PF01529">
    <property type="entry name" value="DHHC"/>
    <property type="match status" value="1"/>
</dbReference>
<keyword evidence="8" id="KW-0449">Lipoprotein</keyword>
<evidence type="ECO:0000256" key="4">
    <source>
        <dbReference type="ARBA" id="ARBA00022692"/>
    </source>
</evidence>
<comment type="similarity">
    <text evidence="2 10">Belongs to the DHHC palmitoyltransferase family.</text>
</comment>
<name>A0AAU9IF28_9CILI</name>
<dbReference type="GO" id="GO:0019706">
    <property type="term" value="F:protein-cysteine S-palmitoyltransferase activity"/>
    <property type="evidence" value="ECO:0007669"/>
    <property type="project" value="UniProtKB-EC"/>
</dbReference>
<comment type="caution">
    <text evidence="12">The sequence shown here is derived from an EMBL/GenBank/DDBJ whole genome shotgun (WGS) entry which is preliminary data.</text>
</comment>
<evidence type="ECO:0000256" key="10">
    <source>
        <dbReference type="RuleBase" id="RU079119"/>
    </source>
</evidence>
<dbReference type="InterPro" id="IPR001594">
    <property type="entry name" value="Palmitoyltrfase_DHHC"/>
</dbReference>
<keyword evidence="9 10" id="KW-0012">Acyltransferase</keyword>
<comment type="domain">
    <text evidence="10">The DHHC domain is required for palmitoyltransferase activity.</text>
</comment>
<gene>
    <name evidence="12" type="ORF">BSTOLATCC_MIC6568</name>
</gene>
<evidence type="ECO:0000256" key="1">
    <source>
        <dbReference type="ARBA" id="ARBA00004127"/>
    </source>
</evidence>
<protein>
    <recommendedName>
        <fullName evidence="10">Palmitoyltransferase</fullName>
        <ecNumber evidence="10">2.3.1.225</ecNumber>
    </recommendedName>
</protein>
<dbReference type="GO" id="GO:0006612">
    <property type="term" value="P:protein targeting to membrane"/>
    <property type="evidence" value="ECO:0007669"/>
    <property type="project" value="TreeGrafter"/>
</dbReference>
<feature type="transmembrane region" description="Helical" evidence="10">
    <location>
        <begin position="161"/>
        <end position="187"/>
    </location>
</feature>
<dbReference type="PANTHER" id="PTHR22883">
    <property type="entry name" value="ZINC FINGER DHHC DOMAIN CONTAINING PROTEIN"/>
    <property type="match status" value="1"/>
</dbReference>
<keyword evidence="3 10" id="KW-0808">Transferase</keyword>
<feature type="transmembrane region" description="Helical" evidence="10">
    <location>
        <begin position="38"/>
        <end position="57"/>
    </location>
</feature>